<evidence type="ECO:0000313" key="3">
    <source>
        <dbReference type="EMBL" id="KAK6954963.1"/>
    </source>
</evidence>
<keyword evidence="2" id="KW-0732">Signal</keyword>
<accession>A0AAX6MRA0</accession>
<dbReference type="Pfam" id="PF06884">
    <property type="entry name" value="DUF1264"/>
    <property type="match status" value="1"/>
</dbReference>
<name>A0AAX6MRA0_9PEZI</name>
<evidence type="ECO:0000256" key="1">
    <source>
        <dbReference type="ARBA" id="ARBA00009740"/>
    </source>
</evidence>
<protein>
    <recommendedName>
        <fullName evidence="5">DUF1264-domain-containing protein</fullName>
    </recommendedName>
</protein>
<evidence type="ECO:0000313" key="4">
    <source>
        <dbReference type="Proteomes" id="UP001369815"/>
    </source>
</evidence>
<comment type="similarity">
    <text evidence="1">Belongs to the OBAP family.</text>
</comment>
<evidence type="ECO:0008006" key="5">
    <source>
        <dbReference type="Google" id="ProtNLM"/>
    </source>
</evidence>
<dbReference type="InterPro" id="IPR010686">
    <property type="entry name" value="OBAP-like"/>
</dbReference>
<comment type="caution">
    <text evidence="3">The sequence shown here is derived from an EMBL/GenBank/DDBJ whole genome shotgun (WGS) entry which is preliminary data.</text>
</comment>
<gene>
    <name evidence="3" type="ORF">Daesc_002592</name>
</gene>
<dbReference type="PANTHER" id="PTHR31360">
    <property type="match status" value="1"/>
</dbReference>
<organism evidence="3 4">
    <name type="scientific">Daldinia eschscholtzii</name>
    <dbReference type="NCBI Taxonomy" id="292717"/>
    <lineage>
        <taxon>Eukaryota</taxon>
        <taxon>Fungi</taxon>
        <taxon>Dikarya</taxon>
        <taxon>Ascomycota</taxon>
        <taxon>Pezizomycotina</taxon>
        <taxon>Sordariomycetes</taxon>
        <taxon>Xylariomycetidae</taxon>
        <taxon>Xylariales</taxon>
        <taxon>Hypoxylaceae</taxon>
        <taxon>Daldinia</taxon>
    </lineage>
</organism>
<dbReference type="EMBL" id="JBANMG010000003">
    <property type="protein sequence ID" value="KAK6954963.1"/>
    <property type="molecule type" value="Genomic_DNA"/>
</dbReference>
<dbReference type="PANTHER" id="PTHR31360:SF0">
    <property type="entry name" value="OIL BODY-ASSOCIATED PROTEIN 1B"/>
    <property type="match status" value="1"/>
</dbReference>
<reference evidence="3 4" key="1">
    <citation type="journal article" date="2024" name="Front Chem Biol">
        <title>Unveiling the potential of Daldinia eschscholtzii MFLUCC 19-0629 through bioactivity and bioinformatics studies for enhanced sustainable agriculture production.</title>
        <authorList>
            <person name="Brooks S."/>
            <person name="Weaver J.A."/>
            <person name="Klomchit A."/>
            <person name="Alharthi S.A."/>
            <person name="Onlamun T."/>
            <person name="Nurani R."/>
            <person name="Vong T.K."/>
            <person name="Alberti F."/>
            <person name="Greco C."/>
        </authorList>
    </citation>
    <scope>NUCLEOTIDE SEQUENCE [LARGE SCALE GENOMIC DNA]</scope>
    <source>
        <strain evidence="3">MFLUCC 19-0629</strain>
    </source>
</reference>
<feature type="signal peptide" evidence="2">
    <location>
        <begin position="1"/>
        <end position="22"/>
    </location>
</feature>
<evidence type="ECO:0000256" key="2">
    <source>
        <dbReference type="SAM" id="SignalP"/>
    </source>
</evidence>
<sequence>MHYQKLAPALSSVLAFLPLGLSTPRPFGHYGPEGAVLFLNGFHFVSGHSDWEISANHYCVIIRDDMLQCAIYNTATTPAHLAGIEYIITSDAFETLDYEGEKINQIDHVYEVTSGFLTQPGLPASVDHTIMKDVLVGTYGKTFHTWRFDQQNSTYPIGIPELVMGYTGDDQLTPDFVTKRDEMFGLNTTEIREARSDIPHPPVVAGADSWKYGYVLSLGIVNQTANTTFPNDGQQVVLSS</sequence>
<dbReference type="Proteomes" id="UP001369815">
    <property type="component" value="Unassembled WGS sequence"/>
</dbReference>
<feature type="chain" id="PRO_5043500745" description="DUF1264-domain-containing protein" evidence="2">
    <location>
        <begin position="23"/>
        <end position="240"/>
    </location>
</feature>
<keyword evidence="4" id="KW-1185">Reference proteome</keyword>
<proteinExistence type="inferred from homology"/>
<dbReference type="AlphaFoldDB" id="A0AAX6MRA0"/>